<evidence type="ECO:0000256" key="2">
    <source>
        <dbReference type="ARBA" id="ARBA00022786"/>
    </source>
</evidence>
<keyword evidence="2" id="KW-0833">Ubl conjugation pathway</keyword>
<proteinExistence type="predicted"/>
<evidence type="ECO:0000259" key="4">
    <source>
        <dbReference type="PROSITE" id="PS50127"/>
    </source>
</evidence>
<evidence type="ECO:0000313" key="5">
    <source>
        <dbReference type="EMBL" id="CAI7999210.1"/>
    </source>
</evidence>
<evidence type="ECO:0000256" key="3">
    <source>
        <dbReference type="SAM" id="MobiDB-lite"/>
    </source>
</evidence>
<dbReference type="GO" id="GO:0004869">
    <property type="term" value="F:cysteine-type endopeptidase inhibitor activity"/>
    <property type="evidence" value="ECO:0007669"/>
    <property type="project" value="TreeGrafter"/>
</dbReference>
<dbReference type="Gene3D" id="3.10.110.10">
    <property type="entry name" value="Ubiquitin Conjugating Enzyme"/>
    <property type="match status" value="1"/>
</dbReference>
<dbReference type="GO" id="GO:0043066">
    <property type="term" value="P:negative regulation of apoptotic process"/>
    <property type="evidence" value="ECO:0007669"/>
    <property type="project" value="TreeGrafter"/>
</dbReference>
<dbReference type="SMART" id="SM00212">
    <property type="entry name" value="UBCc"/>
    <property type="match status" value="1"/>
</dbReference>
<dbReference type="AlphaFoldDB" id="A0AA35R1J2"/>
<comment type="caution">
    <text evidence="5">The sequence shown here is derived from an EMBL/GenBank/DDBJ whole genome shotgun (WGS) entry which is preliminary data.</text>
</comment>
<sequence>MEVVARCLCRPPLARRTAAAMLGFLEVLCGSKASDLNVKDKEKYNFDPKKLLSQIAVIVLRVWTQECRQSEAVSPTEGFLVSFSTHPDFTQSVVDCWTNVLTRHSLLDPPSQRNFSTFLEEVGRFRTEVETAEAMDTSHSSSGPDGAASGNRDDDWQTEAEAEDTRDDDLREFYQAALEGSKYDSAELQDVHLFASKAQGTLDPRSVKLKAIMREMKHLEESLPIHPDSAIFLRQDEEKLDLVRVLITGPADTPYSHGCFVFDILYPNTYPTNPPIVFMTTTGGGTIRFNPNLYADGKVCLSLLGTWHGGDATEKWDPLRSNLLQVLLSIQGMIMIPDPMFNEPGYETIRNTEDGETRSRGYNADIQVHTVRYAMVEQLRNPPTGFEDIVKVHFAIQRDVILKQCSQWLRNAVSPEHERRLRRAVDELRLELEKI</sequence>
<dbReference type="GO" id="GO:0006511">
    <property type="term" value="P:ubiquitin-dependent protein catabolic process"/>
    <property type="evidence" value="ECO:0007669"/>
    <property type="project" value="InterPro"/>
</dbReference>
<dbReference type="GO" id="GO:0005634">
    <property type="term" value="C:nucleus"/>
    <property type="evidence" value="ECO:0007669"/>
    <property type="project" value="TreeGrafter"/>
</dbReference>
<evidence type="ECO:0000256" key="1">
    <source>
        <dbReference type="ARBA" id="ARBA00022679"/>
    </source>
</evidence>
<feature type="domain" description="UBC core" evidence="4">
    <location>
        <begin position="207"/>
        <end position="375"/>
    </location>
</feature>
<protein>
    <submittedName>
        <fullName evidence="5">Baculoviral IAP repeat-containing protein 6</fullName>
    </submittedName>
</protein>
<dbReference type="Pfam" id="PF10408">
    <property type="entry name" value="Ufd2P_core"/>
    <property type="match status" value="1"/>
</dbReference>
<feature type="compositionally biased region" description="Acidic residues" evidence="3">
    <location>
        <begin position="156"/>
        <end position="167"/>
    </location>
</feature>
<dbReference type="EMBL" id="CASHTH010000366">
    <property type="protein sequence ID" value="CAI7999210.1"/>
    <property type="molecule type" value="Genomic_DNA"/>
</dbReference>
<dbReference type="PROSITE" id="PS50127">
    <property type="entry name" value="UBC_2"/>
    <property type="match status" value="1"/>
</dbReference>
<evidence type="ECO:0000313" key="6">
    <source>
        <dbReference type="Proteomes" id="UP001174909"/>
    </source>
</evidence>
<name>A0AA35R1J2_GEOBA</name>
<keyword evidence="6" id="KW-1185">Reference proteome</keyword>
<dbReference type="GO" id="GO:0000151">
    <property type="term" value="C:ubiquitin ligase complex"/>
    <property type="evidence" value="ECO:0007669"/>
    <property type="project" value="InterPro"/>
</dbReference>
<dbReference type="CDD" id="cd23810">
    <property type="entry name" value="UBCc_BIRC6"/>
    <property type="match status" value="1"/>
</dbReference>
<gene>
    <name evidence="5" type="ORF">GBAR_LOCUS2652</name>
</gene>
<dbReference type="PANTHER" id="PTHR46116:SF39">
    <property type="entry name" value="BACULOVIRAL IAP REPEAT-CONTAINING PROTEIN 6"/>
    <property type="match status" value="1"/>
</dbReference>
<dbReference type="GO" id="GO:0034450">
    <property type="term" value="F:ubiquitin-ubiquitin ligase activity"/>
    <property type="evidence" value="ECO:0007669"/>
    <property type="project" value="InterPro"/>
</dbReference>
<dbReference type="Pfam" id="PF00179">
    <property type="entry name" value="UQ_con"/>
    <property type="match status" value="1"/>
</dbReference>
<dbReference type="InterPro" id="IPR019474">
    <property type="entry name" value="Ub_conjug_fac_E4_core"/>
</dbReference>
<dbReference type="InterPro" id="IPR016135">
    <property type="entry name" value="UBQ-conjugating_enzyme/RWD"/>
</dbReference>
<dbReference type="InterPro" id="IPR000608">
    <property type="entry name" value="UBC"/>
</dbReference>
<feature type="region of interest" description="Disordered" evidence="3">
    <location>
        <begin position="131"/>
        <end position="168"/>
    </location>
</feature>
<dbReference type="GO" id="GO:0016567">
    <property type="term" value="P:protein ubiquitination"/>
    <property type="evidence" value="ECO:0007669"/>
    <property type="project" value="InterPro"/>
</dbReference>
<organism evidence="5 6">
    <name type="scientific">Geodia barretti</name>
    <name type="common">Barrett's horny sponge</name>
    <dbReference type="NCBI Taxonomy" id="519541"/>
    <lineage>
        <taxon>Eukaryota</taxon>
        <taxon>Metazoa</taxon>
        <taxon>Porifera</taxon>
        <taxon>Demospongiae</taxon>
        <taxon>Heteroscleromorpha</taxon>
        <taxon>Tetractinellida</taxon>
        <taxon>Astrophorina</taxon>
        <taxon>Geodiidae</taxon>
        <taxon>Geodia</taxon>
    </lineage>
</organism>
<dbReference type="PANTHER" id="PTHR46116">
    <property type="entry name" value="(E3-INDEPENDENT) E2 UBIQUITIN-CONJUGATING ENZYME"/>
    <property type="match status" value="1"/>
</dbReference>
<dbReference type="Proteomes" id="UP001174909">
    <property type="component" value="Unassembled WGS sequence"/>
</dbReference>
<accession>A0AA35R1J2</accession>
<keyword evidence="1" id="KW-0808">Transferase</keyword>
<reference evidence="5" key="1">
    <citation type="submission" date="2023-03" db="EMBL/GenBank/DDBJ databases">
        <authorList>
            <person name="Steffen K."/>
            <person name="Cardenas P."/>
        </authorList>
    </citation>
    <scope>NUCLEOTIDE SEQUENCE</scope>
</reference>
<dbReference type="SUPFAM" id="SSF54495">
    <property type="entry name" value="UBC-like"/>
    <property type="match status" value="1"/>
</dbReference>